<evidence type="ECO:0000259" key="4">
    <source>
        <dbReference type="PROSITE" id="PS50949"/>
    </source>
</evidence>
<keyword evidence="2" id="KW-0238">DNA-binding</keyword>
<protein>
    <submittedName>
        <fullName evidence="5">GntR family transcriptional regulator</fullName>
    </submittedName>
</protein>
<organism evidence="5 6">
    <name type="scientific">Peribacillus saganii</name>
    <dbReference type="NCBI Taxonomy" id="2303992"/>
    <lineage>
        <taxon>Bacteria</taxon>
        <taxon>Bacillati</taxon>
        <taxon>Bacillota</taxon>
        <taxon>Bacilli</taxon>
        <taxon>Bacillales</taxon>
        <taxon>Bacillaceae</taxon>
        <taxon>Peribacillus</taxon>
    </lineage>
</organism>
<dbReference type="InterPro" id="IPR036388">
    <property type="entry name" value="WH-like_DNA-bd_sf"/>
</dbReference>
<feature type="domain" description="HTH gntR-type" evidence="4">
    <location>
        <begin position="17"/>
        <end position="85"/>
    </location>
</feature>
<proteinExistence type="predicted"/>
<dbReference type="PANTHER" id="PTHR38445:SF9">
    <property type="entry name" value="HTH-TYPE TRANSCRIPTIONAL REPRESSOR YTRA"/>
    <property type="match status" value="1"/>
</dbReference>
<dbReference type="EMBL" id="QVTE01000043">
    <property type="protein sequence ID" value="RFU67447.1"/>
    <property type="molecule type" value="Genomic_DNA"/>
</dbReference>
<dbReference type="SMART" id="SM00345">
    <property type="entry name" value="HTH_GNTR"/>
    <property type="match status" value="1"/>
</dbReference>
<evidence type="ECO:0000256" key="2">
    <source>
        <dbReference type="ARBA" id="ARBA00023125"/>
    </source>
</evidence>
<gene>
    <name evidence="5" type="ORF">D0469_14400</name>
</gene>
<sequence length="316" mass="35690">MRKYETLSLTVNSALPIPINIQLKEQIKLLISKQILAPGDYLPTVSTLADQLSINRNTINWVYSQLKEDGLLIMHKGRRTQVANNESVESLISKKELDEIVEFSLIKAIEKGFNFDEYLASIIMHHYLFLEHAEAKKFLFIECMEHDHLFYYTQIKKHTGAHIKKAFLEDIKKGQEIENFDEIDSIITTLNHTNEVRNLFKNSSKPIFTIGATISTLDLMNLAQLKSGTKVAFICLGVKGGQWMANRAAEAGINHIISMAGGIKENSSLQKIIDTADSIYASEAVYYDLLKLSPEKTNLLPFKLEGTSEQILADLK</sequence>
<comment type="caution">
    <text evidence="5">The sequence shown here is derived from an EMBL/GenBank/DDBJ whole genome shotgun (WGS) entry which is preliminary data.</text>
</comment>
<name>A0A372LKX1_9BACI</name>
<dbReference type="AlphaFoldDB" id="A0A372LKX1"/>
<reference evidence="5 6" key="1">
    <citation type="submission" date="2018-08" db="EMBL/GenBank/DDBJ databases">
        <title>Bacillus chawlae sp. nov., Bacillus glennii sp. nov., and Bacillus saganii sp. nov. Isolated from the Vehicle Assembly Building at Kennedy Space Center where the Viking Spacecraft were Assembled.</title>
        <authorList>
            <person name="Seuylemezian A."/>
            <person name="Vaishampayan P."/>
        </authorList>
    </citation>
    <scope>NUCLEOTIDE SEQUENCE [LARGE SCALE GENOMIC DNA]</scope>
    <source>
        <strain evidence="5 6">V47-23a</strain>
    </source>
</reference>
<accession>A0A372LKX1</accession>
<dbReference type="Proteomes" id="UP000264541">
    <property type="component" value="Unassembled WGS sequence"/>
</dbReference>
<evidence type="ECO:0000313" key="6">
    <source>
        <dbReference type="Proteomes" id="UP000264541"/>
    </source>
</evidence>
<dbReference type="PANTHER" id="PTHR38445">
    <property type="entry name" value="HTH-TYPE TRANSCRIPTIONAL REPRESSOR YTRA"/>
    <property type="match status" value="1"/>
</dbReference>
<evidence type="ECO:0000256" key="1">
    <source>
        <dbReference type="ARBA" id="ARBA00023015"/>
    </source>
</evidence>
<dbReference type="SUPFAM" id="SSF46785">
    <property type="entry name" value="Winged helix' DNA-binding domain"/>
    <property type="match status" value="1"/>
</dbReference>
<keyword evidence="6" id="KW-1185">Reference proteome</keyword>
<keyword evidence="1" id="KW-0805">Transcription regulation</keyword>
<dbReference type="PROSITE" id="PS50949">
    <property type="entry name" value="HTH_GNTR"/>
    <property type="match status" value="1"/>
</dbReference>
<dbReference type="InterPro" id="IPR036390">
    <property type="entry name" value="WH_DNA-bd_sf"/>
</dbReference>
<dbReference type="GO" id="GO:0003677">
    <property type="term" value="F:DNA binding"/>
    <property type="evidence" value="ECO:0007669"/>
    <property type="project" value="UniProtKB-KW"/>
</dbReference>
<dbReference type="RefSeq" id="WP_117327442.1">
    <property type="nucleotide sequence ID" value="NZ_QVTE01000043.1"/>
</dbReference>
<dbReference type="GO" id="GO:0003700">
    <property type="term" value="F:DNA-binding transcription factor activity"/>
    <property type="evidence" value="ECO:0007669"/>
    <property type="project" value="InterPro"/>
</dbReference>
<evidence type="ECO:0000256" key="3">
    <source>
        <dbReference type="ARBA" id="ARBA00023163"/>
    </source>
</evidence>
<dbReference type="OrthoDB" id="9802328at2"/>
<keyword evidence="3" id="KW-0804">Transcription</keyword>
<evidence type="ECO:0000313" key="5">
    <source>
        <dbReference type="EMBL" id="RFU67447.1"/>
    </source>
</evidence>
<dbReference type="Gene3D" id="1.10.10.10">
    <property type="entry name" value="Winged helix-like DNA-binding domain superfamily/Winged helix DNA-binding domain"/>
    <property type="match status" value="1"/>
</dbReference>
<dbReference type="CDD" id="cd07377">
    <property type="entry name" value="WHTH_GntR"/>
    <property type="match status" value="1"/>
</dbReference>
<dbReference type="Pfam" id="PF00392">
    <property type="entry name" value="GntR"/>
    <property type="match status" value="1"/>
</dbReference>
<dbReference type="InterPro" id="IPR000524">
    <property type="entry name" value="Tscrpt_reg_HTH_GntR"/>
</dbReference>